<comment type="caution">
    <text evidence="2">The sequence shown here is derived from an EMBL/GenBank/DDBJ whole genome shotgun (WGS) entry which is preliminary data.</text>
</comment>
<evidence type="ECO:0000313" key="3">
    <source>
        <dbReference type="Proteomes" id="UP000634476"/>
    </source>
</evidence>
<protein>
    <recommendedName>
        <fullName evidence="1">SHOCT domain-containing protein</fullName>
    </recommendedName>
</protein>
<dbReference type="AlphaFoldDB" id="A0A8J3SU14"/>
<accession>A0A8J3SU14</accession>
<evidence type="ECO:0000313" key="2">
    <source>
        <dbReference type="EMBL" id="GIH98379.1"/>
    </source>
</evidence>
<keyword evidence="3" id="KW-1185">Reference proteome</keyword>
<proteinExistence type="predicted"/>
<sequence>MGMLRRGGKGRPLRNAVVIAGAGAAAYKAIKRRQARNAVQGDEYYDEYDEDDREQVAAPRAVQTVPARAVSDQTASAGGTVGELERLKVLLDQGAITEEEFRAAKQQILRG</sequence>
<reference evidence="2" key="1">
    <citation type="submission" date="2021-01" db="EMBL/GenBank/DDBJ databases">
        <title>Whole genome shotgun sequence of Planobispora takensis NBRC 109077.</title>
        <authorList>
            <person name="Komaki H."/>
            <person name="Tamura T."/>
        </authorList>
    </citation>
    <scope>NUCLEOTIDE SEQUENCE</scope>
    <source>
        <strain evidence="2">NBRC 109077</strain>
    </source>
</reference>
<feature type="domain" description="SHOCT" evidence="1">
    <location>
        <begin position="83"/>
        <end position="109"/>
    </location>
</feature>
<organism evidence="2 3">
    <name type="scientific">Planobispora takensis</name>
    <dbReference type="NCBI Taxonomy" id="1367882"/>
    <lineage>
        <taxon>Bacteria</taxon>
        <taxon>Bacillati</taxon>
        <taxon>Actinomycetota</taxon>
        <taxon>Actinomycetes</taxon>
        <taxon>Streptosporangiales</taxon>
        <taxon>Streptosporangiaceae</taxon>
        <taxon>Planobispora</taxon>
    </lineage>
</organism>
<name>A0A8J3SU14_9ACTN</name>
<evidence type="ECO:0000259" key="1">
    <source>
        <dbReference type="Pfam" id="PF09851"/>
    </source>
</evidence>
<dbReference type="InterPro" id="IPR018649">
    <property type="entry name" value="SHOCT"/>
</dbReference>
<dbReference type="Proteomes" id="UP000634476">
    <property type="component" value="Unassembled WGS sequence"/>
</dbReference>
<dbReference type="EMBL" id="BOOK01000002">
    <property type="protein sequence ID" value="GIH98379.1"/>
    <property type="molecule type" value="Genomic_DNA"/>
</dbReference>
<dbReference type="Pfam" id="PF09851">
    <property type="entry name" value="SHOCT"/>
    <property type="match status" value="1"/>
</dbReference>
<gene>
    <name evidence="2" type="ORF">Pta02_03880</name>
</gene>